<evidence type="ECO:0000313" key="2">
    <source>
        <dbReference type="Proteomes" id="UP000244336"/>
    </source>
</evidence>
<gene>
    <name evidence="1" type="ORF">GQ55_7G305000</name>
</gene>
<dbReference type="Proteomes" id="UP000244336">
    <property type="component" value="Chromosome 7"/>
</dbReference>
<proteinExistence type="predicted"/>
<name>A0A2T7D0R1_9POAL</name>
<dbReference type="Gramene" id="PUZ49175">
    <property type="protein sequence ID" value="PUZ49175"/>
    <property type="gene ID" value="GQ55_7G305000"/>
</dbReference>
<dbReference type="AlphaFoldDB" id="A0A2T7D0R1"/>
<keyword evidence="2" id="KW-1185">Reference proteome</keyword>
<accession>A0A2T7D0R1</accession>
<reference evidence="1 2" key="1">
    <citation type="submission" date="2018-04" db="EMBL/GenBank/DDBJ databases">
        <title>WGS assembly of Panicum hallii var. hallii HAL2.</title>
        <authorList>
            <person name="Lovell J."/>
            <person name="Jenkins J."/>
            <person name="Lowry D."/>
            <person name="Mamidi S."/>
            <person name="Sreedasyam A."/>
            <person name="Weng X."/>
            <person name="Barry K."/>
            <person name="Bonette J."/>
            <person name="Campitelli B."/>
            <person name="Daum C."/>
            <person name="Gordon S."/>
            <person name="Gould B."/>
            <person name="Lipzen A."/>
            <person name="MacQueen A."/>
            <person name="Palacio-Mejia J."/>
            <person name="Plott C."/>
            <person name="Shakirov E."/>
            <person name="Shu S."/>
            <person name="Yoshinaga Y."/>
            <person name="Zane M."/>
            <person name="Rokhsar D."/>
            <person name="Grimwood J."/>
            <person name="Schmutz J."/>
            <person name="Juenger T."/>
        </authorList>
    </citation>
    <scope>NUCLEOTIDE SEQUENCE [LARGE SCALE GENOMIC DNA]</scope>
    <source>
        <strain evidence="2">cv. HAL2</strain>
    </source>
</reference>
<dbReference type="EMBL" id="CM009755">
    <property type="protein sequence ID" value="PUZ49175.1"/>
    <property type="molecule type" value="Genomic_DNA"/>
</dbReference>
<protein>
    <submittedName>
        <fullName evidence="1">Uncharacterized protein</fullName>
    </submittedName>
</protein>
<evidence type="ECO:0000313" key="1">
    <source>
        <dbReference type="EMBL" id="PUZ49175.1"/>
    </source>
</evidence>
<organism evidence="1 2">
    <name type="scientific">Panicum hallii var. hallii</name>
    <dbReference type="NCBI Taxonomy" id="1504633"/>
    <lineage>
        <taxon>Eukaryota</taxon>
        <taxon>Viridiplantae</taxon>
        <taxon>Streptophyta</taxon>
        <taxon>Embryophyta</taxon>
        <taxon>Tracheophyta</taxon>
        <taxon>Spermatophyta</taxon>
        <taxon>Magnoliopsida</taxon>
        <taxon>Liliopsida</taxon>
        <taxon>Poales</taxon>
        <taxon>Poaceae</taxon>
        <taxon>PACMAD clade</taxon>
        <taxon>Panicoideae</taxon>
        <taxon>Panicodae</taxon>
        <taxon>Paniceae</taxon>
        <taxon>Panicinae</taxon>
        <taxon>Panicum</taxon>
        <taxon>Panicum sect. Panicum</taxon>
    </lineage>
</organism>
<sequence>MVFLLLLPVAVLDAIPQVFLFCSVDAVEMPSIADLELQGTLDADFSPALSTRCSYGKMSLIDTLKIWCFTAILLLLTSFTANQHTQAIQQQIFSMQTTCCNHRNPSLIRTYHPTFSNVVSYVITIKHFNYFACISKLICFHHSYVNEHSIELIHGDRFVGLDNRHLVLSE</sequence>